<sequence>MKIVIPKKDKQLYLFEVDDILYAKRDYLLQIYYLFGQFVEFTESKPIAAAITEFMKERFEARNIDGLLQATQIEFGLSQDYSENFKRLEANAHLPLKLLLFEEIQDSFKALTDAGKHLAILTAGNPVLQLNKLKHMDWSGWDQKIKIYFTDELVFRNLDPFSYIADEYGIDPNDIEYIR</sequence>
<dbReference type="Proteomes" id="UP001597418">
    <property type="component" value="Unassembled WGS sequence"/>
</dbReference>
<protein>
    <submittedName>
        <fullName evidence="1">HAD family hydrolase</fullName>
    </submittedName>
</protein>
<accession>A0ABW5UE19</accession>
<comment type="caution">
    <text evidence="1">The sequence shown here is derived from an EMBL/GenBank/DDBJ whole genome shotgun (WGS) entry which is preliminary data.</text>
</comment>
<dbReference type="SUPFAM" id="SSF56784">
    <property type="entry name" value="HAD-like"/>
    <property type="match status" value="1"/>
</dbReference>
<organism evidence="1 2">
    <name type="scientific">Sphingobacterium populi</name>
    <dbReference type="NCBI Taxonomy" id="1812824"/>
    <lineage>
        <taxon>Bacteria</taxon>
        <taxon>Pseudomonadati</taxon>
        <taxon>Bacteroidota</taxon>
        <taxon>Sphingobacteriia</taxon>
        <taxon>Sphingobacteriales</taxon>
        <taxon>Sphingobacteriaceae</taxon>
        <taxon>Sphingobacterium</taxon>
    </lineage>
</organism>
<dbReference type="InterPro" id="IPR036412">
    <property type="entry name" value="HAD-like_sf"/>
</dbReference>
<dbReference type="Gene3D" id="3.40.50.1000">
    <property type="entry name" value="HAD superfamily/HAD-like"/>
    <property type="match status" value="1"/>
</dbReference>
<dbReference type="RefSeq" id="WP_066756986.1">
    <property type="nucleotide sequence ID" value="NZ_JBHUMB010000013.1"/>
</dbReference>
<gene>
    <name evidence="1" type="ORF">ACFSQ6_10040</name>
</gene>
<proteinExistence type="predicted"/>
<dbReference type="InterPro" id="IPR023214">
    <property type="entry name" value="HAD_sf"/>
</dbReference>
<dbReference type="GO" id="GO:0016787">
    <property type="term" value="F:hydrolase activity"/>
    <property type="evidence" value="ECO:0007669"/>
    <property type="project" value="UniProtKB-KW"/>
</dbReference>
<dbReference type="Gene3D" id="1.10.150.520">
    <property type="match status" value="1"/>
</dbReference>
<evidence type="ECO:0000313" key="1">
    <source>
        <dbReference type="EMBL" id="MFD2743737.1"/>
    </source>
</evidence>
<keyword evidence="1" id="KW-0378">Hydrolase</keyword>
<evidence type="ECO:0000313" key="2">
    <source>
        <dbReference type="Proteomes" id="UP001597418"/>
    </source>
</evidence>
<keyword evidence="2" id="KW-1185">Reference proteome</keyword>
<name>A0ABW5UE19_9SPHI</name>
<dbReference type="EMBL" id="JBHUMB010000013">
    <property type="protein sequence ID" value="MFD2743737.1"/>
    <property type="molecule type" value="Genomic_DNA"/>
</dbReference>
<reference evidence="2" key="1">
    <citation type="journal article" date="2019" name="Int. J. Syst. Evol. Microbiol.">
        <title>The Global Catalogue of Microorganisms (GCM) 10K type strain sequencing project: providing services to taxonomists for standard genome sequencing and annotation.</title>
        <authorList>
            <consortium name="The Broad Institute Genomics Platform"/>
            <consortium name="The Broad Institute Genome Sequencing Center for Infectious Disease"/>
            <person name="Wu L."/>
            <person name="Ma J."/>
        </authorList>
    </citation>
    <scope>NUCLEOTIDE SEQUENCE [LARGE SCALE GENOMIC DNA]</scope>
    <source>
        <strain evidence="2">KCTC 42247</strain>
    </source>
</reference>